<dbReference type="STRING" id="1123500.GCA_000420365_00396"/>
<dbReference type="GO" id="GO:0005524">
    <property type="term" value="F:ATP binding"/>
    <property type="evidence" value="ECO:0007669"/>
    <property type="project" value="UniProtKB-KW"/>
</dbReference>
<dbReference type="Pfam" id="PF02875">
    <property type="entry name" value="Mur_ligase_C"/>
    <property type="match status" value="1"/>
</dbReference>
<evidence type="ECO:0000256" key="6">
    <source>
        <dbReference type="ARBA" id="ARBA00022840"/>
    </source>
</evidence>
<dbReference type="Gene3D" id="3.90.190.20">
    <property type="entry name" value="Mur ligase, C-terminal domain"/>
    <property type="match status" value="1"/>
</dbReference>
<comment type="similarity">
    <text evidence="1 10">Belongs to the folylpolyglutamate synthase family.</text>
</comment>
<evidence type="ECO:0000256" key="8">
    <source>
        <dbReference type="ARBA" id="ARBA00030592"/>
    </source>
</evidence>
<evidence type="ECO:0000256" key="1">
    <source>
        <dbReference type="ARBA" id="ARBA00008276"/>
    </source>
</evidence>
<accession>A0A0R2G9H5</accession>
<evidence type="ECO:0000256" key="9">
    <source>
        <dbReference type="ARBA" id="ARBA00047493"/>
    </source>
</evidence>
<evidence type="ECO:0000259" key="11">
    <source>
        <dbReference type="Pfam" id="PF02875"/>
    </source>
</evidence>
<dbReference type="EC" id="6.3.2.17" evidence="2"/>
<feature type="domain" description="Mur ligase C-terminal" evidence="11">
    <location>
        <begin position="299"/>
        <end position="420"/>
    </location>
</feature>
<dbReference type="GO" id="GO:0046872">
    <property type="term" value="F:metal ion binding"/>
    <property type="evidence" value="ECO:0007669"/>
    <property type="project" value="UniProtKB-KW"/>
</dbReference>
<comment type="caution">
    <text evidence="12">The sequence shown here is derived from an EMBL/GenBank/DDBJ whole genome shotgun (WGS) entry which is preliminary data.</text>
</comment>
<organism evidence="12 13">
    <name type="scientific">Weissella halotolerans DSM 20190</name>
    <dbReference type="NCBI Taxonomy" id="1123500"/>
    <lineage>
        <taxon>Bacteria</taxon>
        <taxon>Bacillati</taxon>
        <taxon>Bacillota</taxon>
        <taxon>Bacilli</taxon>
        <taxon>Lactobacillales</taxon>
        <taxon>Lactobacillaceae</taxon>
        <taxon>Weissella</taxon>
    </lineage>
</organism>
<evidence type="ECO:0000256" key="7">
    <source>
        <dbReference type="ARBA" id="ARBA00022842"/>
    </source>
</evidence>
<dbReference type="SUPFAM" id="SSF53623">
    <property type="entry name" value="MurD-like peptide ligases, catalytic domain"/>
    <property type="match status" value="1"/>
</dbReference>
<dbReference type="SUPFAM" id="SSF53244">
    <property type="entry name" value="MurD-like peptide ligases, peptide-binding domain"/>
    <property type="match status" value="1"/>
</dbReference>
<dbReference type="OrthoDB" id="9809356at2"/>
<dbReference type="EMBL" id="JQAX01000001">
    <property type="protein sequence ID" value="KRN33309.1"/>
    <property type="molecule type" value="Genomic_DNA"/>
</dbReference>
<reference evidence="12 13" key="1">
    <citation type="journal article" date="2015" name="Genome Announc.">
        <title>Expanding the biotechnology potential of lactobacilli through comparative genomics of 213 strains and associated genera.</title>
        <authorList>
            <person name="Sun Z."/>
            <person name="Harris H.M."/>
            <person name="McCann A."/>
            <person name="Guo C."/>
            <person name="Argimon S."/>
            <person name="Zhang W."/>
            <person name="Yang X."/>
            <person name="Jeffery I.B."/>
            <person name="Cooney J.C."/>
            <person name="Kagawa T.F."/>
            <person name="Liu W."/>
            <person name="Song Y."/>
            <person name="Salvetti E."/>
            <person name="Wrobel A."/>
            <person name="Rasinkangas P."/>
            <person name="Parkhill J."/>
            <person name="Rea M.C."/>
            <person name="O'Sullivan O."/>
            <person name="Ritari J."/>
            <person name="Douillard F.P."/>
            <person name="Paul Ross R."/>
            <person name="Yang R."/>
            <person name="Briner A.E."/>
            <person name="Felis G.E."/>
            <person name="de Vos W.M."/>
            <person name="Barrangou R."/>
            <person name="Klaenhammer T.R."/>
            <person name="Caufield P.W."/>
            <person name="Cui Y."/>
            <person name="Zhang H."/>
            <person name="O'Toole P.W."/>
        </authorList>
    </citation>
    <scope>NUCLEOTIDE SEQUENCE [LARGE SCALE GENOMIC DNA]</scope>
    <source>
        <strain evidence="12 13">DSM 20190</strain>
    </source>
</reference>
<gene>
    <name evidence="12" type="ORF">IV68_GL000107</name>
</gene>
<evidence type="ECO:0000256" key="2">
    <source>
        <dbReference type="ARBA" id="ARBA00013025"/>
    </source>
</evidence>
<name>A0A0R2G9H5_9LACO</name>
<dbReference type="GO" id="GO:0008841">
    <property type="term" value="F:dihydrofolate synthase activity"/>
    <property type="evidence" value="ECO:0007669"/>
    <property type="project" value="TreeGrafter"/>
</dbReference>
<dbReference type="eggNOG" id="COG0285">
    <property type="taxonomic scope" value="Bacteria"/>
</dbReference>
<dbReference type="AlphaFoldDB" id="A0A0R2G9H5"/>
<dbReference type="InterPro" id="IPR001645">
    <property type="entry name" value="Folylpolyglutamate_synth"/>
</dbReference>
<keyword evidence="4" id="KW-0479">Metal-binding</keyword>
<keyword evidence="3 10" id="KW-0436">Ligase</keyword>
<proteinExistence type="inferred from homology"/>
<dbReference type="PANTHER" id="PTHR11136">
    <property type="entry name" value="FOLYLPOLYGLUTAMATE SYNTHASE-RELATED"/>
    <property type="match status" value="1"/>
</dbReference>
<evidence type="ECO:0000256" key="10">
    <source>
        <dbReference type="PIRNR" id="PIRNR001563"/>
    </source>
</evidence>
<dbReference type="PANTHER" id="PTHR11136:SF0">
    <property type="entry name" value="DIHYDROFOLATE SYNTHETASE-RELATED"/>
    <property type="match status" value="1"/>
</dbReference>
<evidence type="ECO:0000256" key="5">
    <source>
        <dbReference type="ARBA" id="ARBA00022741"/>
    </source>
</evidence>
<evidence type="ECO:0000256" key="3">
    <source>
        <dbReference type="ARBA" id="ARBA00022598"/>
    </source>
</evidence>
<dbReference type="InterPro" id="IPR036565">
    <property type="entry name" value="Mur-like_cat_sf"/>
</dbReference>
<dbReference type="NCBIfam" id="TIGR01499">
    <property type="entry name" value="folC"/>
    <property type="match status" value="1"/>
</dbReference>
<keyword evidence="6 10" id="KW-0067">ATP-binding</keyword>
<dbReference type="InterPro" id="IPR004101">
    <property type="entry name" value="Mur_ligase_C"/>
</dbReference>
<dbReference type="PIRSF" id="PIRSF001563">
    <property type="entry name" value="Folylpolyglu_synth"/>
    <property type="match status" value="1"/>
</dbReference>
<keyword evidence="7" id="KW-0460">Magnesium</keyword>
<keyword evidence="5 10" id="KW-0547">Nucleotide-binding</keyword>
<evidence type="ECO:0000313" key="13">
    <source>
        <dbReference type="Proteomes" id="UP000051296"/>
    </source>
</evidence>
<dbReference type="PATRIC" id="fig|1123500.6.peg.105"/>
<evidence type="ECO:0000313" key="12">
    <source>
        <dbReference type="EMBL" id="KRN33309.1"/>
    </source>
</evidence>
<comment type="catalytic activity">
    <reaction evidence="9">
        <text>(6S)-5,6,7,8-tetrahydrofolyl-(gamma-L-Glu)(n) + L-glutamate + ATP = (6S)-5,6,7,8-tetrahydrofolyl-(gamma-L-Glu)(n+1) + ADP + phosphate + H(+)</text>
        <dbReference type="Rhea" id="RHEA:10580"/>
        <dbReference type="Rhea" id="RHEA-COMP:14738"/>
        <dbReference type="Rhea" id="RHEA-COMP:14740"/>
        <dbReference type="ChEBI" id="CHEBI:15378"/>
        <dbReference type="ChEBI" id="CHEBI:29985"/>
        <dbReference type="ChEBI" id="CHEBI:30616"/>
        <dbReference type="ChEBI" id="CHEBI:43474"/>
        <dbReference type="ChEBI" id="CHEBI:141005"/>
        <dbReference type="ChEBI" id="CHEBI:456216"/>
        <dbReference type="EC" id="6.3.2.17"/>
    </reaction>
</comment>
<sequence>MGIADVYRQINKQIEKNQQTYHGDRERWHILREVLNWIGQPDRHLKIIHVVGTDGKGSTGAMTAAALHGAGYRIGHFSSPAILDDRDMIQLNGVAIRETDFISSYRRILRALEKHGGQVNTLTKFEWWTLIALDYFYHHEVQFAIVEAGLAGLCDATNAIEAPLIVAFTKIDLDYEANDTDRISEITQDKAGAIKPGAVVINYPGQAREVTKLLQERTVAVGASWYDGEKPSITIIRSTPTGLVLNVDHYKQLQLPLTGSYQVKNLAIVLEIVRVLRKRGTRIPVADLAQALANMKVRGRMEYDAKNNILYDGAHNPSEIENLVTSLHAWHLEAKPVYVLGLMKDKNWRDILEQILPDTDQVIAVKPDTPQGMSADELAAKIVMQSNVNVEIADDPEAAINLARRIRKDTKRLIVVTGSFYTLRAIHAGGFTLNE</sequence>
<dbReference type="Gene3D" id="3.40.1190.10">
    <property type="entry name" value="Mur-like, catalytic domain"/>
    <property type="match status" value="1"/>
</dbReference>
<keyword evidence="13" id="KW-1185">Reference proteome</keyword>
<evidence type="ECO:0000256" key="4">
    <source>
        <dbReference type="ARBA" id="ARBA00022723"/>
    </source>
</evidence>
<dbReference type="InParanoid" id="A0A0R2G9H5"/>
<dbReference type="InterPro" id="IPR036615">
    <property type="entry name" value="Mur_ligase_C_dom_sf"/>
</dbReference>
<dbReference type="RefSeq" id="WP_022791196.1">
    <property type="nucleotide sequence ID" value="NZ_ATUU01000001.1"/>
</dbReference>
<protein>
    <recommendedName>
        <fullName evidence="2">tetrahydrofolate synthase</fullName>
        <ecNumber evidence="2">6.3.2.17</ecNumber>
    </recommendedName>
    <alternativeName>
        <fullName evidence="8">Tetrahydrofolylpolyglutamate synthase</fullName>
    </alternativeName>
</protein>
<dbReference type="GO" id="GO:0004326">
    <property type="term" value="F:tetrahydrofolylpolyglutamate synthase activity"/>
    <property type="evidence" value="ECO:0007669"/>
    <property type="project" value="UniProtKB-EC"/>
</dbReference>
<dbReference type="Proteomes" id="UP000051296">
    <property type="component" value="Unassembled WGS sequence"/>
</dbReference>
<dbReference type="GO" id="GO:0005737">
    <property type="term" value="C:cytoplasm"/>
    <property type="evidence" value="ECO:0007669"/>
    <property type="project" value="TreeGrafter"/>
</dbReference>